<dbReference type="Pfam" id="PF01547">
    <property type="entry name" value="SBP_bac_1"/>
    <property type="match status" value="1"/>
</dbReference>
<dbReference type="InterPro" id="IPR022627">
    <property type="entry name" value="DUF3502"/>
</dbReference>
<dbReference type="InterPro" id="IPR006059">
    <property type="entry name" value="SBP"/>
</dbReference>
<evidence type="ECO:0000313" key="2">
    <source>
        <dbReference type="EMBL" id="MFC7149718.1"/>
    </source>
</evidence>
<reference evidence="3" key="1">
    <citation type="journal article" date="2019" name="Int. J. Syst. Evol. Microbiol.">
        <title>The Global Catalogue of Microorganisms (GCM) 10K type strain sequencing project: providing services to taxonomists for standard genome sequencing and annotation.</title>
        <authorList>
            <consortium name="The Broad Institute Genomics Platform"/>
            <consortium name="The Broad Institute Genome Sequencing Center for Infectious Disease"/>
            <person name="Wu L."/>
            <person name="Ma J."/>
        </authorList>
    </citation>
    <scope>NUCLEOTIDE SEQUENCE [LARGE SCALE GENOMIC DNA]</scope>
    <source>
        <strain evidence="3">KCTC 12907</strain>
    </source>
</reference>
<feature type="domain" description="DUF3502" evidence="1">
    <location>
        <begin position="427"/>
        <end position="493"/>
    </location>
</feature>
<dbReference type="Proteomes" id="UP001596378">
    <property type="component" value="Unassembled WGS sequence"/>
</dbReference>
<gene>
    <name evidence="2" type="ORF">ACFQMJ_14430</name>
</gene>
<evidence type="ECO:0000313" key="3">
    <source>
        <dbReference type="Proteomes" id="UP001596378"/>
    </source>
</evidence>
<dbReference type="PANTHER" id="PTHR43649:SF12">
    <property type="entry name" value="DIACETYLCHITOBIOSE BINDING PROTEIN DASA"/>
    <property type="match status" value="1"/>
</dbReference>
<organism evidence="2 3">
    <name type="scientific">Cohnella cellulosilytica</name>
    <dbReference type="NCBI Taxonomy" id="986710"/>
    <lineage>
        <taxon>Bacteria</taxon>
        <taxon>Bacillati</taxon>
        <taxon>Bacillota</taxon>
        <taxon>Bacilli</taxon>
        <taxon>Bacillales</taxon>
        <taxon>Paenibacillaceae</taxon>
        <taxon>Cohnella</taxon>
    </lineage>
</organism>
<dbReference type="Gene3D" id="3.40.190.10">
    <property type="entry name" value="Periplasmic binding protein-like II"/>
    <property type="match status" value="2"/>
</dbReference>
<keyword evidence="3" id="KW-1185">Reference proteome</keyword>
<name>A0ABW2F9N7_9BACL</name>
<dbReference type="EMBL" id="JBHTAI010000008">
    <property type="protein sequence ID" value="MFC7149718.1"/>
    <property type="molecule type" value="Genomic_DNA"/>
</dbReference>
<protein>
    <submittedName>
        <fullName evidence="2">ABC transporter substrate-binding protein</fullName>
    </submittedName>
</protein>
<comment type="caution">
    <text evidence="2">The sequence shown here is derived from an EMBL/GenBank/DDBJ whole genome shotgun (WGS) entry which is preliminary data.</text>
</comment>
<accession>A0ABW2F9N7</accession>
<dbReference type="RefSeq" id="WP_378049126.1">
    <property type="nucleotide sequence ID" value="NZ_JBHMDN010000020.1"/>
</dbReference>
<dbReference type="InterPro" id="IPR050490">
    <property type="entry name" value="Bact_solute-bd_prot1"/>
</dbReference>
<proteinExistence type="predicted"/>
<evidence type="ECO:0000259" key="1">
    <source>
        <dbReference type="Pfam" id="PF12010"/>
    </source>
</evidence>
<dbReference type="PROSITE" id="PS51257">
    <property type="entry name" value="PROKAR_LIPOPROTEIN"/>
    <property type="match status" value="1"/>
</dbReference>
<dbReference type="PANTHER" id="PTHR43649">
    <property type="entry name" value="ARABINOSE-BINDING PROTEIN-RELATED"/>
    <property type="match status" value="1"/>
</dbReference>
<sequence length="501" mass="57520">MRKRTGLAVSALVLVGLLLSACWGDGYEENTPSAFGGGADPFVKLKMIMPGDESARMREFVDNELNARLKKDLNMELDLTYIPWANYQQKLEMALSTGEKYDLFWYGTPFVSGYMSQGYIQPLDELLERFGADLIANIPADNFKLHRIEDKQWAIPSQAFTSAGKFTSVLVRQDLLEKAGMTEIGTIDDLESFYEKMHAIDPGYYGYLETDRGLDILWREITDKNYTMLDERQLFAVDEDTGELMNYVESELYEQTVRIRESWVAKGIIDTDLVGNPAAKIDQENAGKLLFRVGAVSRAMENWQTAQKADPKARLREYYLSPDKPKYITAPSNEAYMIPSAAANPERAMKFMNWILQSKENYMFIIYGVEGKDYELKDGKIRLLTNDQLMYEWMWRNKNYFTPPSIVDDEVIDDMLHNDDAAKISKLFGFHFNEEPVKNELAKVLTVYKEKFEPINFGLVGYDEGYEQAVHSLKKAGLDIVFEEVRNQFQAFREKTGDGHE</sequence>
<dbReference type="SUPFAM" id="SSF53850">
    <property type="entry name" value="Periplasmic binding protein-like II"/>
    <property type="match status" value="1"/>
</dbReference>
<dbReference type="Pfam" id="PF12010">
    <property type="entry name" value="DUF3502"/>
    <property type="match status" value="1"/>
</dbReference>